<reference evidence="2 3" key="1">
    <citation type="submission" date="2016-04" db="EMBL/GenBank/DDBJ databases">
        <title>A degradative enzymes factory behind the ericoid mycorrhizal symbiosis.</title>
        <authorList>
            <consortium name="DOE Joint Genome Institute"/>
            <person name="Martino E."/>
            <person name="Morin E."/>
            <person name="Grelet G."/>
            <person name="Kuo A."/>
            <person name="Kohler A."/>
            <person name="Daghino S."/>
            <person name="Barry K."/>
            <person name="Choi C."/>
            <person name="Cichocki N."/>
            <person name="Clum A."/>
            <person name="Copeland A."/>
            <person name="Hainaut M."/>
            <person name="Haridas S."/>
            <person name="Labutti K."/>
            <person name="Lindquist E."/>
            <person name="Lipzen A."/>
            <person name="Khouja H.-R."/>
            <person name="Murat C."/>
            <person name="Ohm R."/>
            <person name="Olson A."/>
            <person name="Spatafora J."/>
            <person name="Veneault-Fourrey C."/>
            <person name="Henrissat B."/>
            <person name="Grigoriev I."/>
            <person name="Martin F."/>
            <person name="Perotto S."/>
        </authorList>
    </citation>
    <scope>NUCLEOTIDE SEQUENCE [LARGE SCALE GENOMIC DNA]</scope>
    <source>
        <strain evidence="2 3">E</strain>
    </source>
</reference>
<evidence type="ECO:0000313" key="3">
    <source>
        <dbReference type="Proteomes" id="UP000235371"/>
    </source>
</evidence>
<dbReference type="EMBL" id="KZ613912">
    <property type="protein sequence ID" value="PMD52261.1"/>
    <property type="molecule type" value="Genomic_DNA"/>
</dbReference>
<name>A0A2J6SNA1_9HELO</name>
<protein>
    <submittedName>
        <fullName evidence="2">Uncharacterized protein</fullName>
    </submittedName>
</protein>
<evidence type="ECO:0000313" key="2">
    <source>
        <dbReference type="EMBL" id="PMD52261.1"/>
    </source>
</evidence>
<feature type="region of interest" description="Disordered" evidence="1">
    <location>
        <begin position="106"/>
        <end position="143"/>
    </location>
</feature>
<dbReference type="GeneID" id="36592198"/>
<sequence>MNIKDIISTTIPNSHANTKMRVPPESYRLYKTLYAFAINRLFETWPGKISMMWLLFSSGYGCMWVLHRMGEKEEMKELETLRQVEEIERMLEKAGRLRAAAANYRKGFEETEKDEKKLSERVRELERSRETEKETRKGGGWFS</sequence>
<dbReference type="InParanoid" id="A0A2J6SNA1"/>
<keyword evidence="3" id="KW-1185">Reference proteome</keyword>
<accession>A0A2J6SNA1</accession>
<dbReference type="OrthoDB" id="3555923at2759"/>
<proteinExistence type="predicted"/>
<evidence type="ECO:0000256" key="1">
    <source>
        <dbReference type="SAM" id="MobiDB-lite"/>
    </source>
</evidence>
<dbReference type="Proteomes" id="UP000235371">
    <property type="component" value="Unassembled WGS sequence"/>
</dbReference>
<organism evidence="2 3">
    <name type="scientific">Hyaloscypha bicolor E</name>
    <dbReference type="NCBI Taxonomy" id="1095630"/>
    <lineage>
        <taxon>Eukaryota</taxon>
        <taxon>Fungi</taxon>
        <taxon>Dikarya</taxon>
        <taxon>Ascomycota</taxon>
        <taxon>Pezizomycotina</taxon>
        <taxon>Leotiomycetes</taxon>
        <taxon>Helotiales</taxon>
        <taxon>Hyaloscyphaceae</taxon>
        <taxon>Hyaloscypha</taxon>
        <taxon>Hyaloscypha bicolor</taxon>
    </lineage>
</organism>
<dbReference type="AlphaFoldDB" id="A0A2J6SNA1"/>
<gene>
    <name evidence="2" type="ORF">K444DRAFT_637445</name>
</gene>
<feature type="compositionally biased region" description="Basic and acidic residues" evidence="1">
    <location>
        <begin position="106"/>
        <end position="137"/>
    </location>
</feature>
<dbReference type="RefSeq" id="XP_024729165.1">
    <property type="nucleotide sequence ID" value="XM_024884121.1"/>
</dbReference>